<reference evidence="4 5" key="1">
    <citation type="submission" date="2020-02" db="EMBL/GenBank/DDBJ databases">
        <authorList>
            <person name="Kim Y.B."/>
            <person name="Roh S.W."/>
        </authorList>
    </citation>
    <scope>NUCLEOTIDE SEQUENCE [LARGE SCALE GENOMIC DNA]</scope>
    <source>
        <strain evidence="4 5">DSM 103574</strain>
    </source>
</reference>
<evidence type="ECO:0000313" key="5">
    <source>
        <dbReference type="Proteomes" id="UP000466848"/>
    </source>
</evidence>
<dbReference type="SMART" id="SM00530">
    <property type="entry name" value="HTH_XRE"/>
    <property type="match status" value="1"/>
</dbReference>
<keyword evidence="2" id="KW-0175">Coiled coil</keyword>
<organism evidence="4 5">
    <name type="scientific">Aminipila butyrica</name>
    <dbReference type="NCBI Taxonomy" id="433296"/>
    <lineage>
        <taxon>Bacteria</taxon>
        <taxon>Bacillati</taxon>
        <taxon>Bacillota</taxon>
        <taxon>Clostridia</taxon>
        <taxon>Peptostreptococcales</taxon>
        <taxon>Anaerovoracaceae</taxon>
        <taxon>Aminipila</taxon>
    </lineage>
</organism>
<dbReference type="InterPro" id="IPR010982">
    <property type="entry name" value="Lambda_DNA-bd_dom_sf"/>
</dbReference>
<dbReference type="GO" id="GO:0003677">
    <property type="term" value="F:DNA binding"/>
    <property type="evidence" value="ECO:0007669"/>
    <property type="project" value="UniProtKB-KW"/>
</dbReference>
<dbReference type="KEGG" id="abut:Ami103574_04170"/>
<evidence type="ECO:0000313" key="4">
    <source>
        <dbReference type="EMBL" id="QIB68566.1"/>
    </source>
</evidence>
<dbReference type="AlphaFoldDB" id="A0A858BWV5"/>
<name>A0A858BWV5_9FIRM</name>
<dbReference type="PANTHER" id="PTHR46797">
    <property type="entry name" value="HTH-TYPE TRANSCRIPTIONAL REGULATOR"/>
    <property type="match status" value="1"/>
</dbReference>
<dbReference type="CDD" id="cd00093">
    <property type="entry name" value="HTH_XRE"/>
    <property type="match status" value="1"/>
</dbReference>
<dbReference type="InterPro" id="IPR001387">
    <property type="entry name" value="Cro/C1-type_HTH"/>
</dbReference>
<dbReference type="Gene3D" id="1.10.260.40">
    <property type="entry name" value="lambda repressor-like DNA-binding domains"/>
    <property type="match status" value="1"/>
</dbReference>
<evidence type="ECO:0000256" key="2">
    <source>
        <dbReference type="SAM" id="Coils"/>
    </source>
</evidence>
<dbReference type="Pfam" id="PF01381">
    <property type="entry name" value="HTH_3"/>
    <property type="match status" value="1"/>
</dbReference>
<dbReference type="GO" id="GO:0005829">
    <property type="term" value="C:cytosol"/>
    <property type="evidence" value="ECO:0007669"/>
    <property type="project" value="TreeGrafter"/>
</dbReference>
<evidence type="ECO:0000259" key="3">
    <source>
        <dbReference type="PROSITE" id="PS50943"/>
    </source>
</evidence>
<dbReference type="SUPFAM" id="SSF47413">
    <property type="entry name" value="lambda repressor-like DNA-binding domains"/>
    <property type="match status" value="1"/>
</dbReference>
<keyword evidence="1" id="KW-0238">DNA-binding</keyword>
<dbReference type="GO" id="GO:0003700">
    <property type="term" value="F:DNA-binding transcription factor activity"/>
    <property type="evidence" value="ECO:0007669"/>
    <property type="project" value="TreeGrafter"/>
</dbReference>
<feature type="coiled-coil region" evidence="2">
    <location>
        <begin position="128"/>
        <end position="155"/>
    </location>
</feature>
<feature type="domain" description="HTH cro/C1-type" evidence="3">
    <location>
        <begin position="7"/>
        <end position="61"/>
    </location>
</feature>
<gene>
    <name evidence="4" type="ORF">Ami103574_04170</name>
</gene>
<dbReference type="InterPro" id="IPR050807">
    <property type="entry name" value="TransReg_Diox_bact_type"/>
</dbReference>
<protein>
    <submittedName>
        <fullName evidence="4">Helix-turn-helix transcriptional regulator</fullName>
    </submittedName>
</protein>
<sequence length="178" mass="20185">MTIGSKIKFYRNRLRLTQKELAKQTGLSENAIQKYEQGARIPKMSNLKKISKALDISVDTLILDGLYNTAAFSFSCSTEKKIFIEYLSSLGIQLDGVFANNLDPNGENVIKLVYTNIMSNYSLSKSELIITEQDFERIENEIAEFTKRIISLLSQEIDKKHLIRLKPLKNDGESSNGQ</sequence>
<dbReference type="PANTHER" id="PTHR46797:SF1">
    <property type="entry name" value="METHYLPHOSPHONATE SYNTHASE"/>
    <property type="match status" value="1"/>
</dbReference>
<proteinExistence type="predicted"/>
<keyword evidence="5" id="KW-1185">Reference proteome</keyword>
<dbReference type="EMBL" id="CP048649">
    <property type="protein sequence ID" value="QIB68566.1"/>
    <property type="molecule type" value="Genomic_DNA"/>
</dbReference>
<dbReference type="Proteomes" id="UP000466848">
    <property type="component" value="Chromosome"/>
</dbReference>
<dbReference type="RefSeq" id="WP_163065429.1">
    <property type="nucleotide sequence ID" value="NZ_CP048649.1"/>
</dbReference>
<evidence type="ECO:0000256" key="1">
    <source>
        <dbReference type="ARBA" id="ARBA00023125"/>
    </source>
</evidence>
<accession>A0A858BWV5</accession>
<dbReference type="PROSITE" id="PS50943">
    <property type="entry name" value="HTH_CROC1"/>
    <property type="match status" value="1"/>
</dbReference>